<dbReference type="GeneID" id="10669131"/>
<dbReference type="HOGENOM" id="CLU_235505_0_0_2"/>
<dbReference type="Proteomes" id="UP000009231">
    <property type="component" value="Chromosome"/>
</dbReference>
<dbReference type="KEGG" id="mew:MSWAN_1622"/>
<dbReference type="Pfam" id="PF10145">
    <property type="entry name" value="PhageMin_Tail"/>
    <property type="match status" value="1"/>
</dbReference>
<organism evidence="3 4">
    <name type="scientific">Methanobacterium paludis (strain DSM 25820 / JCM 18151 / SWAN1)</name>
    <dbReference type="NCBI Taxonomy" id="868131"/>
    <lineage>
        <taxon>Archaea</taxon>
        <taxon>Methanobacteriati</taxon>
        <taxon>Methanobacteriota</taxon>
        <taxon>Methanomada group</taxon>
        <taxon>Methanobacteria</taxon>
        <taxon>Methanobacteriales</taxon>
        <taxon>Methanobacteriaceae</taxon>
        <taxon>Methanobacterium</taxon>
    </lineage>
</organism>
<dbReference type="InterPro" id="IPR010090">
    <property type="entry name" value="Phage_tape_meas"/>
</dbReference>
<dbReference type="eggNOG" id="arCOG11109">
    <property type="taxonomic scope" value="Archaea"/>
</dbReference>
<evidence type="ECO:0000313" key="4">
    <source>
        <dbReference type="Proteomes" id="UP000009231"/>
    </source>
</evidence>
<dbReference type="EMBL" id="CP002772">
    <property type="protein sequence ID" value="AEG18633.1"/>
    <property type="molecule type" value="Genomic_DNA"/>
</dbReference>
<dbReference type="STRING" id="868131.MSWAN_1622"/>
<evidence type="ECO:0000313" key="3">
    <source>
        <dbReference type="EMBL" id="AEG18633.1"/>
    </source>
</evidence>
<name>F6D2Q4_METPW</name>
<accession>F6D2Q4</accession>
<evidence type="ECO:0000259" key="2">
    <source>
        <dbReference type="Pfam" id="PF10145"/>
    </source>
</evidence>
<feature type="domain" description="Phage tail tape measure protein" evidence="2">
    <location>
        <begin position="199"/>
        <end position="386"/>
    </location>
</feature>
<proteinExistence type="predicted"/>
<gene>
    <name evidence="3" type="ordered locus">MSWAN_1622</name>
</gene>
<reference evidence="3 4" key="1">
    <citation type="journal article" date="2014" name="Int. J. Syst. Evol. Microbiol.">
        <title>Methanobacterium paludis sp. nov. and a novel strain of Methanobacterium lacus isolated from northern peatlands.</title>
        <authorList>
            <person name="Cadillo-Quiroz H."/>
            <person name="Brauer S.L."/>
            <person name="Goodson N."/>
            <person name="Yavitt J.B."/>
            <person name="Zinder S.H."/>
        </authorList>
    </citation>
    <scope>NUCLEOTIDE SEQUENCE [LARGE SCALE GENOMIC DNA]</scope>
    <source>
        <strain evidence="4">DSM 25820 / JCM 18151 / SWAN1</strain>
    </source>
</reference>
<feature type="compositionally biased region" description="Basic and acidic residues" evidence="1">
    <location>
        <begin position="1562"/>
        <end position="1577"/>
    </location>
</feature>
<evidence type="ECO:0000256" key="1">
    <source>
        <dbReference type="SAM" id="MobiDB-lite"/>
    </source>
</evidence>
<sequence length="1915" mass="206899">MADKTLGIQVQMSIDDVLSGLSDLINKFTEIPDSITTDIQLGEDPTANVDNLKDELDDLNDTTTTTDIEVAGDTSGATDVKDALDELDGDTVSANVDVDNSDAVTGIDEVESGLDEIDGTTVSADVETTGTDEVTSSASDATTAITALASAVAVADAEATRMGSERSLQKALSYEGVSVTATNVSELRSELSKVQGAIPTDQASEGLYILAKGLKNASMVSAELPPAFKLIKTTGTDTSEAMYDLSSIITAYGLSTSEATSTTTYLTNAINDMSSNAGDPSTILSTVTALIPALKSVGYTANDIVDYIGAFGDSGISATVAASALTTGAKTLSKQLTEAKYSGSDAEGVLKTMGISAKDASGNFRSVSDIMSDVLDKSSSMSDSQFEAQYGMTKLAAMQLLFGSRAAQTMSQLNESADTYGAKVTATGDKTTASMTKINTNTMTLQTQFQKLWNTITNAPALPTWLFEGAAITVGFVVLVKGLQLVGSALKTTYEFLGKVKSTTENLGSKAKDIWHAVFGSDEMSAELQTVETETGKYEVVESRIANTIRKFKADAASLKDTRLFGDLFGEEGKLNTGALDSSYTKFSDFVGKIKIKAGELKESNVWKILFGDEKGNLNFNIIDKVESKIISFVNTVKPKIEELNGILKAPFEETKNISAWQNLMKQAEDSSRGYTQINPGNQIAGWEDNKVVNPDEGVFSKWADWTKEVSTGIGEVKDGFKGAFDNYVALQDAERSGKGFTLIDDTYKTSLKEISDDTTSFFDDEKGRINLNLNDITSRVSSFVDNIKTELSGLKGILTAPFEDTANILRWQDLMKIAEDSGKGYTQVNPGNQISGWEDNKVVNPDEGIFSRWANWTHEVSTGAKEVQDGFKGAFDNYVALEDAMRSGRGFTQITDEMYKVTDSLNEGDRSLNSFFDDEEGRIKGIDFSGIEDKQSSLKGKITSFKEDLKSIDLWGSLLSDAESSGKEFSYITEDFKITNYPYLTTIAGKEDEELSSTIKSIADKTNALKEIGTDFGREYGSVIDKTVNIIDEGYSDIQKAITKESDGIKYSEGWTDIEPEMKAFNDSYKKSLDELKGIDIGKLTIEIQDELESAWADIVRWDTRGEAPILNSEQDSAFEERLVDFFEEKGFNAEWESSGKNCTIKISKGVHVIGEVDYVDFEVDFDKLQEILSITTEKTNSFLDDEEGRIKGINFDGLINKISSVKDKAIDALKYLDELTTYHFNAPGIEDAQNAGRDFSFIDPTNGKIIENTYAAELDNWMPIIEKYDKQIYDKFLADGKVLGDIGREYGKTVEYVFGGEIEDIKKGLDSLDRVAKVTIEDIKSSRARSSDGIKYSENWTSIESEMKAFNDTYKNSLKEISDDTTKFFGDEKGRVNIKGFGSNLIDNIKAGIDEKLPILDAEGTSISDRILTGIKAKLPDFKTEGQQIIESINEGIKSIKIEIPTTGQTGTTWNMPYGSSTGSTEGAYKLPDGNEILPPESKTETGKENVGWLGDSNGLGGIVDKLKTWKLIPKFNAASLGRGVLSVLGDAEMLPMMVGTTLAEMNPVKHNLTPEEQAEVDKRNQKSIQEENDRPSFQQQVGAIGNALFPKTSSDAIVKPYQNAINKVKNIKLPSLPSLKLPSLSSIESGVGSTLGGLGTYIKNHMPKMPTLGTIKLPSLGSIESGIGSTLGGLKTYITSHLPKIPNLSWGNLSKGFWDTVGWVESEYNGLKDWVTSHEPKIPTLSWPNLTSGAAKVVKDIGDAVNTILADINKLPGVSTLTSGAQSWGSSITSAIGSGIDKGKASVQNGLNTISSWFPHSPPKAGPLATVTESNMESWAAGIVGAGAKGLSNFTFDKAFSLPKIPSIPSVFSSGSGSQGNTFIVQAGAVVIEGNATKDTVENAGSYLMDGMAGRLDQQANNRGYSVTNVIR</sequence>
<protein>
    <submittedName>
        <fullName evidence="3">Phage tail tape measure protein, TP901 family</fullName>
    </submittedName>
</protein>
<dbReference type="RefSeq" id="WP_013826132.1">
    <property type="nucleotide sequence ID" value="NC_015574.1"/>
</dbReference>
<feature type="region of interest" description="Disordered" evidence="1">
    <location>
        <begin position="1554"/>
        <end position="1579"/>
    </location>
</feature>
<keyword evidence="4" id="KW-1185">Reference proteome</keyword>
<dbReference type="OrthoDB" id="82622at2157"/>